<dbReference type="Pfam" id="PF03781">
    <property type="entry name" value="FGE-sulfatase"/>
    <property type="match status" value="1"/>
</dbReference>
<protein>
    <recommendedName>
        <fullName evidence="9">Hercynine oxygenase</fullName>
        <ecNumber evidence="9">1.14.99.50</ecNumber>
    </recommendedName>
    <alternativeName>
        <fullName evidence="9">Gamma-glutamyl hercynylcysteine S-oxide synthase</fullName>
    </alternativeName>
</protein>
<dbReference type="EMBL" id="BLKW01000002">
    <property type="protein sequence ID" value="GFG74111.1"/>
    <property type="molecule type" value="Genomic_DNA"/>
</dbReference>
<dbReference type="InterPro" id="IPR042095">
    <property type="entry name" value="SUMF_sf"/>
</dbReference>
<evidence type="ECO:0000256" key="7">
    <source>
        <dbReference type="ARBA" id="ARBA00052921"/>
    </source>
</evidence>
<evidence type="ECO:0000256" key="1">
    <source>
        <dbReference type="ARBA" id="ARBA00001954"/>
    </source>
</evidence>
<sequence>MSRREQLARDLGRARERTLRLVDLDDAELRRQYDPLMSPLVWDLAHIGQQEELWLLRGGDGTRPGMLPPEIDSLYDAFQHPRAGRGALPLLSPDEARAYCRAVRSAALDTLDALPEHQLGDPMGCADRSEGTAAWSDPGFVFAMVVSHEHQHNETMLQALNLRRGAPLLRATATVPAGRPGLAGTSVLVPGGPFVLGVDGADEPFALDNERPAHLVDVPAFRIGRVPVTNGEWQQFVDDGGYTNPRWWSPRGWEHRQRAGLTAPQFWNGDGTRTRFGYVETIPADEPVQHVSYFEAEAYAAWAGARLPTEIEWEKACAWDPATGSRRRYPWGHDEPSATRANLGGAALRPAPVGAYPAGASAYGAEQMIGDVWEWTSSPLRPWPGFVPMIYQRYSQPFFGGDYRVLRGGSWAVEPGILRPSFRNWDHPYRRQIFCGVRLAWSVPDGEVREPA</sequence>
<evidence type="ECO:0000256" key="6">
    <source>
        <dbReference type="ARBA" id="ARBA00037882"/>
    </source>
</evidence>
<keyword evidence="5 9" id="KW-0503">Monooxygenase</keyword>
<evidence type="ECO:0000313" key="13">
    <source>
        <dbReference type="Proteomes" id="UP000465361"/>
    </source>
</evidence>
<evidence type="ECO:0000259" key="10">
    <source>
        <dbReference type="Pfam" id="PF03781"/>
    </source>
</evidence>
<comment type="function">
    <text evidence="9">Catalyzes the oxidative sulfurization of hercynine (N-alpha,N-alpha,N-alpha-trimethyl-L-histidine) into hercynyl-gamma-L-glutamyl-L-cysteine sulfoxide, a step in the biosynthesis pathway of ergothioneine.</text>
</comment>
<dbReference type="SUPFAM" id="SSF109854">
    <property type="entry name" value="DinB/YfiT-like putative metalloenzymes"/>
    <property type="match status" value="1"/>
</dbReference>
<dbReference type="FunFam" id="3.90.1580.10:FF:000004">
    <property type="entry name" value="Hercynine oxygenase"/>
    <property type="match status" value="1"/>
</dbReference>
<dbReference type="InterPro" id="IPR024775">
    <property type="entry name" value="DinB-like"/>
</dbReference>
<dbReference type="NCBIfam" id="TIGR03440">
    <property type="entry name" value="egtB_TIGR03440"/>
    <property type="match status" value="1"/>
</dbReference>
<dbReference type="Proteomes" id="UP000465361">
    <property type="component" value="Unassembled WGS sequence"/>
</dbReference>
<comment type="caution">
    <text evidence="12">The sequence shown here is derived from an EMBL/GenBank/DDBJ whole genome shotgun (WGS) entry which is preliminary data.</text>
</comment>
<comment type="catalytic activity">
    <reaction evidence="7 9">
        <text>gamma-L-glutamyl-L-cysteine + hercynine + O2 = gamma-L-glutamyl-hercynylcysteine S-oxide + H2O</text>
        <dbReference type="Rhea" id="RHEA:42672"/>
        <dbReference type="ChEBI" id="CHEBI:15377"/>
        <dbReference type="ChEBI" id="CHEBI:15379"/>
        <dbReference type="ChEBI" id="CHEBI:15781"/>
        <dbReference type="ChEBI" id="CHEBI:58173"/>
        <dbReference type="ChEBI" id="CHEBI:82703"/>
        <dbReference type="EC" id="1.14.99.50"/>
    </reaction>
</comment>
<dbReference type="UniPathway" id="UPA01014"/>
<accession>A0A7I9XWE1</accession>
<keyword evidence="13" id="KW-1185">Reference proteome</keyword>
<dbReference type="PANTHER" id="PTHR23150">
    <property type="entry name" value="SULFATASE MODIFYING FACTOR 1, 2"/>
    <property type="match status" value="1"/>
</dbReference>
<evidence type="ECO:0000256" key="9">
    <source>
        <dbReference type="HAMAP-Rule" id="MF_02035"/>
    </source>
</evidence>
<evidence type="ECO:0000256" key="5">
    <source>
        <dbReference type="ARBA" id="ARBA00023033"/>
    </source>
</evidence>
<dbReference type="InterPro" id="IPR034660">
    <property type="entry name" value="DinB/YfiT-like"/>
</dbReference>
<feature type="binding site" evidence="9">
    <location>
        <position position="430"/>
    </location>
    <ligand>
        <name>gamma-L-glutamyl-L-cysteine</name>
        <dbReference type="ChEBI" id="CHEBI:58173"/>
    </ligand>
</feature>
<dbReference type="PANTHER" id="PTHR23150:SF36">
    <property type="entry name" value="HERCYNINE OXYGENASE"/>
    <property type="match status" value="1"/>
</dbReference>
<comment type="pathway">
    <text evidence="6 9">Amino-acid biosynthesis; ergothioneine biosynthesis.</text>
</comment>
<dbReference type="GO" id="GO:0005506">
    <property type="term" value="F:iron ion binding"/>
    <property type="evidence" value="ECO:0007669"/>
    <property type="project" value="UniProtKB-UniRule"/>
</dbReference>
<organism evidence="12 13">
    <name type="scientific">Mycobacterium botniense</name>
    <dbReference type="NCBI Taxonomy" id="84962"/>
    <lineage>
        <taxon>Bacteria</taxon>
        <taxon>Bacillati</taxon>
        <taxon>Actinomycetota</taxon>
        <taxon>Actinomycetes</taxon>
        <taxon>Mycobacteriales</taxon>
        <taxon>Mycobacteriaceae</taxon>
        <taxon>Mycobacterium</taxon>
    </lineage>
</organism>
<feature type="binding site" evidence="9">
    <location>
        <position position="426"/>
    </location>
    <ligand>
        <name>gamma-L-glutamyl-L-cysteine</name>
        <dbReference type="ChEBI" id="CHEBI:58173"/>
    </ligand>
</feature>
<dbReference type="InterPro" id="IPR017806">
    <property type="entry name" value="EgtB"/>
</dbReference>
<dbReference type="Pfam" id="PF12867">
    <property type="entry name" value="DinB_2"/>
    <property type="match status" value="1"/>
</dbReference>
<keyword evidence="2 9" id="KW-0479">Metal-binding</keyword>
<comment type="cofactor">
    <cofactor evidence="1 9">
        <name>Fe(2+)</name>
        <dbReference type="ChEBI" id="CHEBI:29033"/>
    </cofactor>
</comment>
<dbReference type="InterPro" id="IPR051043">
    <property type="entry name" value="Sulfatase_Mod_Factor_Kinase"/>
</dbReference>
<dbReference type="Gene3D" id="1.20.120.450">
    <property type="entry name" value="dinb family like domain"/>
    <property type="match status" value="1"/>
</dbReference>
<feature type="binding site" evidence="9">
    <location>
        <position position="148"/>
    </location>
    <ligand>
        <name>Fe cation</name>
        <dbReference type="ChEBI" id="CHEBI:24875"/>
    </ligand>
</feature>
<dbReference type="InterPro" id="IPR005532">
    <property type="entry name" value="SUMF_dom"/>
</dbReference>
<keyword evidence="3 9" id="KW-0560">Oxidoreductase</keyword>
<dbReference type="EC" id="1.14.99.50" evidence="9"/>
<dbReference type="RefSeq" id="WP_163755595.1">
    <property type="nucleotide sequence ID" value="NZ_BLKW01000002.1"/>
</dbReference>
<evidence type="ECO:0000256" key="4">
    <source>
        <dbReference type="ARBA" id="ARBA00023004"/>
    </source>
</evidence>
<evidence type="ECO:0000313" key="12">
    <source>
        <dbReference type="EMBL" id="GFG74111.1"/>
    </source>
</evidence>
<dbReference type="HAMAP" id="MF_02035">
    <property type="entry name" value="EgtB"/>
    <property type="match status" value="1"/>
</dbReference>
<comment type="similarity">
    <text evidence="8 9">Belongs to the EgtB family.</text>
</comment>
<dbReference type="SUPFAM" id="SSF56436">
    <property type="entry name" value="C-type lectin-like"/>
    <property type="match status" value="1"/>
</dbReference>
<dbReference type="GO" id="GO:0044875">
    <property type="term" value="F:gamma-glutamyl hercynylcysteine sulfoxide synthase activity"/>
    <property type="evidence" value="ECO:0007669"/>
    <property type="project" value="UniProtKB-EC"/>
</dbReference>
<evidence type="ECO:0000256" key="2">
    <source>
        <dbReference type="ARBA" id="ARBA00022723"/>
    </source>
</evidence>
<evidence type="ECO:0000259" key="11">
    <source>
        <dbReference type="Pfam" id="PF12867"/>
    </source>
</evidence>
<feature type="domain" description="DinB-like" evidence="11">
    <location>
        <begin position="12"/>
        <end position="156"/>
    </location>
</feature>
<feature type="binding site" evidence="9">
    <location>
        <position position="46"/>
    </location>
    <ligand>
        <name>Fe cation</name>
        <dbReference type="ChEBI" id="CHEBI:24875"/>
    </ligand>
</feature>
<dbReference type="AlphaFoldDB" id="A0A7I9XWE1"/>
<dbReference type="Gene3D" id="3.90.1580.10">
    <property type="entry name" value="paralog of FGE (formylglycine-generating enzyme)"/>
    <property type="match status" value="1"/>
</dbReference>
<gene>
    <name evidence="9 12" type="primary">egtB</name>
    <name evidence="12" type="ORF">MBOT_14760</name>
</gene>
<feature type="domain" description="Sulfatase-modifying factor enzyme-like" evidence="10">
    <location>
        <begin position="185"/>
        <end position="441"/>
    </location>
</feature>
<feature type="binding site" evidence="9">
    <location>
        <position position="152"/>
    </location>
    <ligand>
        <name>Fe cation</name>
        <dbReference type="ChEBI" id="CHEBI:24875"/>
    </ligand>
</feature>
<dbReference type="InterPro" id="IPR016187">
    <property type="entry name" value="CTDL_fold"/>
</dbReference>
<proteinExistence type="inferred from homology"/>
<dbReference type="InterPro" id="IPR032890">
    <property type="entry name" value="EgtB_Actinobacteria"/>
</dbReference>
<name>A0A7I9XWE1_9MYCO</name>
<feature type="binding site" evidence="9">
    <location>
        <begin position="82"/>
        <end position="85"/>
    </location>
    <ligand>
        <name>gamma-L-glutamyl-L-cysteine</name>
        <dbReference type="ChEBI" id="CHEBI:58173"/>
    </ligand>
</feature>
<evidence type="ECO:0000256" key="8">
    <source>
        <dbReference type="ARBA" id="ARBA00061625"/>
    </source>
</evidence>
<evidence type="ECO:0000256" key="3">
    <source>
        <dbReference type="ARBA" id="ARBA00023002"/>
    </source>
</evidence>
<keyword evidence="4 9" id="KW-0408">Iron</keyword>
<reference evidence="12 13" key="1">
    <citation type="journal article" date="2019" name="Emerg. Microbes Infect.">
        <title>Comprehensive subspecies identification of 175 nontuberculous mycobacteria species based on 7547 genomic profiles.</title>
        <authorList>
            <person name="Matsumoto Y."/>
            <person name="Kinjo T."/>
            <person name="Motooka D."/>
            <person name="Nabeya D."/>
            <person name="Jung N."/>
            <person name="Uechi K."/>
            <person name="Horii T."/>
            <person name="Iida T."/>
            <person name="Fujita J."/>
            <person name="Nakamura S."/>
        </authorList>
    </citation>
    <scope>NUCLEOTIDE SEQUENCE [LARGE SCALE GENOMIC DNA]</scope>
    <source>
        <strain evidence="12 13">JCM 17322</strain>
    </source>
</reference>